<dbReference type="PANTHER" id="PTHR11102">
    <property type="entry name" value="SEL-1-LIKE PROTEIN"/>
    <property type="match status" value="1"/>
</dbReference>
<organism evidence="3 4">
    <name type="scientific">Azospirillum brasilense</name>
    <dbReference type="NCBI Taxonomy" id="192"/>
    <lineage>
        <taxon>Bacteria</taxon>
        <taxon>Pseudomonadati</taxon>
        <taxon>Pseudomonadota</taxon>
        <taxon>Alphaproteobacteria</taxon>
        <taxon>Rhodospirillales</taxon>
        <taxon>Azospirillaceae</taxon>
        <taxon>Azospirillum</taxon>
    </lineage>
</organism>
<dbReference type="PANTHER" id="PTHR11102:SF160">
    <property type="entry name" value="ERAD-ASSOCIATED E3 UBIQUITIN-PROTEIN LIGASE COMPONENT HRD3"/>
    <property type="match status" value="1"/>
</dbReference>
<dbReference type="Pfam" id="PF08238">
    <property type="entry name" value="Sel1"/>
    <property type="match status" value="5"/>
</dbReference>
<dbReference type="EMBL" id="QOKV01000005">
    <property type="protein sequence ID" value="KAA0686128.1"/>
    <property type="molecule type" value="Genomic_DNA"/>
</dbReference>
<feature type="chain" id="PRO_5026827113" evidence="2">
    <location>
        <begin position="33"/>
        <end position="272"/>
    </location>
</feature>
<dbReference type="SMART" id="SM00671">
    <property type="entry name" value="SEL1"/>
    <property type="match status" value="5"/>
</dbReference>
<dbReference type="AlphaFoldDB" id="A0A6L3B2E6"/>
<sequence>MGMRGVDVGYGAWLAKIAAAGTALAIAGAAGAQGLDAHALAAACANPVPTVEDEFRCGLAHYLGKGARADDAEAFRRFMRAAEGGHIEALNNLGQMHLDRASRFHDERKGFALLLQAAEKGYAKAQYSVALLLEEGHAARQDLALARSWYRKAAEQDHPFAQNNLANLLRWGTGGGRDVPEAARLYRRAAERGVPSAAFNLAELYLEGEGVPRDTVEAHLWFTRAAARGDKALKARIFDILGALEERMTDEERKAVANRNAQWRAERPVQNK</sequence>
<evidence type="ECO:0000256" key="1">
    <source>
        <dbReference type="SAM" id="MobiDB-lite"/>
    </source>
</evidence>
<dbReference type="InterPro" id="IPR011990">
    <property type="entry name" value="TPR-like_helical_dom_sf"/>
</dbReference>
<evidence type="ECO:0000256" key="2">
    <source>
        <dbReference type="SAM" id="SignalP"/>
    </source>
</evidence>
<gene>
    <name evidence="3" type="ORF">DS837_10515</name>
</gene>
<name>A0A6L3B2E6_AZOBR</name>
<dbReference type="SUPFAM" id="SSF81901">
    <property type="entry name" value="HCP-like"/>
    <property type="match status" value="2"/>
</dbReference>
<comment type="caution">
    <text evidence="3">The sequence shown here is derived from an EMBL/GenBank/DDBJ whole genome shotgun (WGS) entry which is preliminary data.</text>
</comment>
<dbReference type="InterPro" id="IPR050767">
    <property type="entry name" value="Sel1_AlgK"/>
</dbReference>
<accession>A0A6L3B2E6</accession>
<dbReference type="Proteomes" id="UP000476837">
    <property type="component" value="Unassembled WGS sequence"/>
</dbReference>
<proteinExistence type="predicted"/>
<feature type="signal peptide" evidence="2">
    <location>
        <begin position="1"/>
        <end position="32"/>
    </location>
</feature>
<keyword evidence="2" id="KW-0732">Signal</keyword>
<feature type="region of interest" description="Disordered" evidence="1">
    <location>
        <begin position="251"/>
        <end position="272"/>
    </location>
</feature>
<evidence type="ECO:0000313" key="4">
    <source>
        <dbReference type="Proteomes" id="UP000476837"/>
    </source>
</evidence>
<protein>
    <submittedName>
        <fullName evidence="3">Sel1 repeat family protein</fullName>
    </submittedName>
</protein>
<reference evidence="3 4" key="1">
    <citation type="submission" date="2018-07" db="EMBL/GenBank/DDBJ databases">
        <title>Genome sequence of Roseomonas fauriae ATCC 49958.</title>
        <authorList>
            <person name="Sant'Anna F.H."/>
            <person name="Baldani J.I."/>
            <person name="Zilli J.E."/>
            <person name="Reis V.M."/>
            <person name="Hartmann A."/>
            <person name="Cruz L."/>
            <person name="de Souza E.M."/>
            <person name="de Oliveira Pedrosa F."/>
            <person name="Passaglia L.M.P."/>
        </authorList>
    </citation>
    <scope>NUCLEOTIDE SEQUENCE [LARGE SCALE GENOMIC DNA]</scope>
    <source>
        <strain evidence="3 4">ATCC 49958</strain>
    </source>
</reference>
<evidence type="ECO:0000313" key="3">
    <source>
        <dbReference type="EMBL" id="KAA0686128.1"/>
    </source>
</evidence>
<dbReference type="Gene3D" id="1.25.40.10">
    <property type="entry name" value="Tetratricopeptide repeat domain"/>
    <property type="match status" value="2"/>
</dbReference>
<dbReference type="InterPro" id="IPR006597">
    <property type="entry name" value="Sel1-like"/>
</dbReference>